<keyword evidence="4" id="KW-0862">Zinc</keyword>
<dbReference type="Gene3D" id="2.60.260.20">
    <property type="entry name" value="Urease metallochaperone UreE, N-terminal domain"/>
    <property type="match status" value="2"/>
</dbReference>
<keyword evidence="8" id="KW-1185">Reference proteome</keyword>
<dbReference type="FunFam" id="2.60.260.20:FF:000005">
    <property type="entry name" value="Chaperone protein dnaJ 1, mitochondrial"/>
    <property type="match status" value="1"/>
</dbReference>
<dbReference type="SMART" id="SM00271">
    <property type="entry name" value="DnaJ"/>
    <property type="match status" value="1"/>
</dbReference>
<dbReference type="SUPFAM" id="SSF46565">
    <property type="entry name" value="Chaperone J-domain"/>
    <property type="match status" value="1"/>
</dbReference>
<feature type="domain" description="J" evidence="6">
    <location>
        <begin position="4"/>
        <end position="69"/>
    </location>
</feature>
<dbReference type="RefSeq" id="WP_148895460.1">
    <property type="nucleotide sequence ID" value="NZ_VNIB01000004.1"/>
</dbReference>
<evidence type="ECO:0000259" key="6">
    <source>
        <dbReference type="PROSITE" id="PS50076"/>
    </source>
</evidence>
<dbReference type="GO" id="GO:0042026">
    <property type="term" value="P:protein refolding"/>
    <property type="evidence" value="ECO:0007669"/>
    <property type="project" value="TreeGrafter"/>
</dbReference>
<evidence type="ECO:0000256" key="5">
    <source>
        <dbReference type="ARBA" id="ARBA00023186"/>
    </source>
</evidence>
<evidence type="ECO:0000256" key="1">
    <source>
        <dbReference type="ARBA" id="ARBA00022723"/>
    </source>
</evidence>
<evidence type="ECO:0000256" key="2">
    <source>
        <dbReference type="ARBA" id="ARBA00022737"/>
    </source>
</evidence>
<name>A0A5D3WJ89_9BACT</name>
<keyword evidence="3" id="KW-0863">Zinc-finger</keyword>
<dbReference type="PANTHER" id="PTHR43096:SF52">
    <property type="entry name" value="DNAJ HOMOLOG 1, MITOCHONDRIAL-RELATED"/>
    <property type="match status" value="1"/>
</dbReference>
<keyword evidence="5" id="KW-0143">Chaperone</keyword>
<dbReference type="CDD" id="cd10747">
    <property type="entry name" value="DnaJ_C"/>
    <property type="match status" value="1"/>
</dbReference>
<dbReference type="PROSITE" id="PS50076">
    <property type="entry name" value="DNAJ_2"/>
    <property type="match status" value="1"/>
</dbReference>
<dbReference type="PROSITE" id="PS00636">
    <property type="entry name" value="DNAJ_1"/>
    <property type="match status" value="1"/>
</dbReference>
<evidence type="ECO:0000256" key="3">
    <source>
        <dbReference type="ARBA" id="ARBA00022771"/>
    </source>
</evidence>
<evidence type="ECO:0000256" key="4">
    <source>
        <dbReference type="ARBA" id="ARBA00022833"/>
    </source>
</evidence>
<keyword evidence="2" id="KW-0677">Repeat</keyword>
<proteinExistence type="predicted"/>
<dbReference type="InterPro" id="IPR008971">
    <property type="entry name" value="HSP40/DnaJ_pept-bd"/>
</dbReference>
<evidence type="ECO:0000313" key="8">
    <source>
        <dbReference type="Proteomes" id="UP000324159"/>
    </source>
</evidence>
<dbReference type="PANTHER" id="PTHR43096">
    <property type="entry name" value="DNAJ HOMOLOG 1, MITOCHONDRIAL-RELATED"/>
    <property type="match status" value="1"/>
</dbReference>
<dbReference type="FunFam" id="1.10.287.110:FF:000034">
    <property type="entry name" value="Chaperone protein DnaJ"/>
    <property type="match status" value="1"/>
</dbReference>
<comment type="caution">
    <text evidence="7">The sequence shown here is derived from an EMBL/GenBank/DDBJ whole genome shotgun (WGS) entry which is preliminary data.</text>
</comment>
<dbReference type="Proteomes" id="UP000324159">
    <property type="component" value="Unassembled WGS sequence"/>
</dbReference>
<organism evidence="7 8">
    <name type="scientific">Geothermobacter ehrlichii</name>
    <dbReference type="NCBI Taxonomy" id="213224"/>
    <lineage>
        <taxon>Bacteria</taxon>
        <taxon>Pseudomonadati</taxon>
        <taxon>Thermodesulfobacteriota</taxon>
        <taxon>Desulfuromonadia</taxon>
        <taxon>Desulfuromonadales</taxon>
        <taxon>Geothermobacteraceae</taxon>
        <taxon>Geothermobacter</taxon>
    </lineage>
</organism>
<dbReference type="GO" id="GO:0051082">
    <property type="term" value="F:unfolded protein binding"/>
    <property type="evidence" value="ECO:0007669"/>
    <property type="project" value="InterPro"/>
</dbReference>
<protein>
    <submittedName>
        <fullName evidence="7">Curved DNA-binding protein</fullName>
    </submittedName>
</protein>
<dbReference type="OrthoDB" id="9779889at2"/>
<dbReference type="InterPro" id="IPR002939">
    <property type="entry name" value="DnaJ_C"/>
</dbReference>
<dbReference type="CDD" id="cd06257">
    <property type="entry name" value="DnaJ"/>
    <property type="match status" value="1"/>
</dbReference>
<dbReference type="GO" id="GO:0008270">
    <property type="term" value="F:zinc ion binding"/>
    <property type="evidence" value="ECO:0007669"/>
    <property type="project" value="UniProtKB-KW"/>
</dbReference>
<accession>A0A5D3WJ89</accession>
<dbReference type="InterPro" id="IPR001623">
    <property type="entry name" value="DnaJ_domain"/>
</dbReference>
<keyword evidence="1" id="KW-0479">Metal-binding</keyword>
<evidence type="ECO:0000313" key="7">
    <source>
        <dbReference type="EMBL" id="TYO98996.1"/>
    </source>
</evidence>
<dbReference type="GO" id="GO:0005737">
    <property type="term" value="C:cytoplasm"/>
    <property type="evidence" value="ECO:0007669"/>
    <property type="project" value="TreeGrafter"/>
</dbReference>
<dbReference type="GO" id="GO:0003677">
    <property type="term" value="F:DNA binding"/>
    <property type="evidence" value="ECO:0007669"/>
    <property type="project" value="UniProtKB-KW"/>
</dbReference>
<dbReference type="InterPro" id="IPR018253">
    <property type="entry name" value="DnaJ_domain_CS"/>
</dbReference>
<dbReference type="SUPFAM" id="SSF49493">
    <property type="entry name" value="HSP40/DnaJ peptide-binding domain"/>
    <property type="match status" value="2"/>
</dbReference>
<sequence>MAKDYYAALGLDKNASADEIKKAYRKLAVKYHPDKNPGDKKAEERFKEISEAYAVLSDPEKKRQYDQFGDAAFHQRFSQEDIFRGTDFNEIFREFGFGGGIEDIFGSLFGDRQGSFFHGGGRQVVRGQDYVLKLDIPFRMAVEGGERRVRFRGDQGTEEVQVRIPPGVEEGQRLRVAGRGGHSPGGGPRGDLLLDIHIEPDPVFTRQGRDLYVDVYVPFSGICLGTSVDIPTLSGTRRVKIKPGTRSGTKVRLKGFGVNGRNGDSGDLYAVIRVEVPASLTPQQQELLEKLRETGL</sequence>
<gene>
    <name evidence="7" type="ORF">EDC39_104120</name>
</gene>
<dbReference type="Gene3D" id="1.10.287.110">
    <property type="entry name" value="DnaJ domain"/>
    <property type="match status" value="1"/>
</dbReference>
<dbReference type="EMBL" id="VNIB01000004">
    <property type="protein sequence ID" value="TYO98996.1"/>
    <property type="molecule type" value="Genomic_DNA"/>
</dbReference>
<keyword evidence="7" id="KW-0238">DNA-binding</keyword>
<reference evidence="7 8" key="1">
    <citation type="submission" date="2019-07" db="EMBL/GenBank/DDBJ databases">
        <title>Genomic Encyclopedia of Type Strains, Phase IV (KMG-IV): sequencing the most valuable type-strain genomes for metagenomic binning, comparative biology and taxonomic classification.</title>
        <authorList>
            <person name="Goeker M."/>
        </authorList>
    </citation>
    <scope>NUCLEOTIDE SEQUENCE [LARGE SCALE GENOMIC DNA]</scope>
    <source>
        <strain evidence="7 8">SS015</strain>
    </source>
</reference>
<dbReference type="Pfam" id="PF00226">
    <property type="entry name" value="DnaJ"/>
    <property type="match status" value="1"/>
</dbReference>
<dbReference type="Pfam" id="PF01556">
    <property type="entry name" value="DnaJ_C"/>
    <property type="match status" value="1"/>
</dbReference>
<dbReference type="PRINTS" id="PR00625">
    <property type="entry name" value="JDOMAIN"/>
</dbReference>
<dbReference type="AlphaFoldDB" id="A0A5D3WJ89"/>
<dbReference type="InterPro" id="IPR036869">
    <property type="entry name" value="J_dom_sf"/>
</dbReference>